<evidence type="ECO:0000256" key="1">
    <source>
        <dbReference type="ARBA" id="ARBA00004245"/>
    </source>
</evidence>
<dbReference type="FunFam" id="1.20.5.340:FF:000012">
    <property type="entry name" value="Wiskott-Aldrich syndrome protein family member 1"/>
    <property type="match status" value="1"/>
</dbReference>
<accession>A0AAV5U232</accession>
<dbReference type="GO" id="GO:0034237">
    <property type="term" value="F:protein kinase A regulatory subunit binding"/>
    <property type="evidence" value="ECO:0007669"/>
    <property type="project" value="TreeGrafter"/>
</dbReference>
<dbReference type="PANTHER" id="PTHR12902">
    <property type="entry name" value="WASP-1"/>
    <property type="match status" value="1"/>
</dbReference>
<evidence type="ECO:0000313" key="8">
    <source>
        <dbReference type="EMBL" id="GMT00561.1"/>
    </source>
</evidence>
<evidence type="ECO:0008006" key="10">
    <source>
        <dbReference type="Google" id="ProtNLM"/>
    </source>
</evidence>
<feature type="non-terminal residue" evidence="8">
    <location>
        <position position="1"/>
    </location>
</feature>
<evidence type="ECO:0000313" key="9">
    <source>
        <dbReference type="Proteomes" id="UP001432027"/>
    </source>
</evidence>
<feature type="region of interest" description="Disordered" evidence="7">
    <location>
        <begin position="173"/>
        <end position="199"/>
    </location>
</feature>
<evidence type="ECO:0000256" key="7">
    <source>
        <dbReference type="SAM" id="MobiDB-lite"/>
    </source>
</evidence>
<evidence type="ECO:0000256" key="2">
    <source>
        <dbReference type="ARBA" id="ARBA00006993"/>
    </source>
</evidence>
<keyword evidence="6" id="KW-0206">Cytoskeleton</keyword>
<keyword evidence="5" id="KW-0009">Actin-binding</keyword>
<evidence type="ECO:0000256" key="5">
    <source>
        <dbReference type="ARBA" id="ARBA00023203"/>
    </source>
</evidence>
<sequence>LIGMPLTRRNVSPVALNRECLPPQVQRDELECVANRTITNLIRQLASLSKHAEHIFGEMYHDAMRLEHKTNQLKGRVDKLTLRLTTMDNANDEGALDELEMRKAFKSSSLIDQRTLDRETLPSALVEQYERCDPPPNLDLLNPYRESRENALTLYTNPLFFFDLWRSEMLKECTEDETNRKRRSPRKQKQRRDENEHRLVSSLATRGGALSFPDEYQAPSALGIQRREWKEREQRMEGGTLGQSLPPLNVPHGMSRPLII</sequence>
<dbReference type="GO" id="GO:0030036">
    <property type="term" value="P:actin cytoskeleton organization"/>
    <property type="evidence" value="ECO:0007669"/>
    <property type="project" value="InterPro"/>
</dbReference>
<dbReference type="GO" id="GO:0031209">
    <property type="term" value="C:SCAR complex"/>
    <property type="evidence" value="ECO:0007669"/>
    <property type="project" value="TreeGrafter"/>
</dbReference>
<feature type="region of interest" description="Disordered" evidence="7">
    <location>
        <begin position="230"/>
        <end position="260"/>
    </location>
</feature>
<reference evidence="8" key="1">
    <citation type="submission" date="2023-10" db="EMBL/GenBank/DDBJ databases">
        <title>Genome assembly of Pristionchus species.</title>
        <authorList>
            <person name="Yoshida K."/>
            <person name="Sommer R.J."/>
        </authorList>
    </citation>
    <scope>NUCLEOTIDE SEQUENCE</scope>
    <source>
        <strain evidence="8">RS0144</strain>
    </source>
</reference>
<evidence type="ECO:0000256" key="4">
    <source>
        <dbReference type="ARBA" id="ARBA00022553"/>
    </source>
</evidence>
<dbReference type="Gene3D" id="6.10.280.150">
    <property type="match status" value="1"/>
</dbReference>
<dbReference type="Proteomes" id="UP001432027">
    <property type="component" value="Unassembled WGS sequence"/>
</dbReference>
<dbReference type="GO" id="GO:0005856">
    <property type="term" value="C:cytoskeleton"/>
    <property type="evidence" value="ECO:0007669"/>
    <property type="project" value="UniProtKB-SubCell"/>
</dbReference>
<evidence type="ECO:0000256" key="3">
    <source>
        <dbReference type="ARBA" id="ARBA00022490"/>
    </source>
</evidence>
<name>A0AAV5U232_9BILA</name>
<comment type="caution">
    <text evidence="8">The sequence shown here is derived from an EMBL/GenBank/DDBJ whole genome shotgun (WGS) entry which is preliminary data.</text>
</comment>
<dbReference type="AlphaFoldDB" id="A0AAV5U232"/>
<gene>
    <name evidence="8" type="ORF">PENTCL1PPCAC_22735</name>
</gene>
<organism evidence="8 9">
    <name type="scientific">Pristionchus entomophagus</name>
    <dbReference type="NCBI Taxonomy" id="358040"/>
    <lineage>
        <taxon>Eukaryota</taxon>
        <taxon>Metazoa</taxon>
        <taxon>Ecdysozoa</taxon>
        <taxon>Nematoda</taxon>
        <taxon>Chromadorea</taxon>
        <taxon>Rhabditida</taxon>
        <taxon>Rhabditina</taxon>
        <taxon>Diplogasteromorpha</taxon>
        <taxon>Diplogasteroidea</taxon>
        <taxon>Neodiplogasteridae</taxon>
        <taxon>Pristionchus</taxon>
    </lineage>
</organism>
<evidence type="ECO:0000256" key="6">
    <source>
        <dbReference type="ARBA" id="ARBA00023212"/>
    </source>
</evidence>
<dbReference type="PANTHER" id="PTHR12902:SF1">
    <property type="entry name" value="WISKOTT-ALDRICH SYNDROME PROTEIN FAMILY MEMBER"/>
    <property type="match status" value="1"/>
</dbReference>
<dbReference type="Gene3D" id="1.20.5.340">
    <property type="match status" value="1"/>
</dbReference>
<comment type="similarity">
    <text evidence="2">Belongs to the SCAR/WAVE family.</text>
</comment>
<feature type="compositionally biased region" description="Basic residues" evidence="7">
    <location>
        <begin position="180"/>
        <end position="190"/>
    </location>
</feature>
<proteinExistence type="inferred from homology"/>
<keyword evidence="4" id="KW-0597">Phosphoprotein</keyword>
<keyword evidence="9" id="KW-1185">Reference proteome</keyword>
<dbReference type="GO" id="GO:0003779">
    <property type="term" value="F:actin binding"/>
    <property type="evidence" value="ECO:0007669"/>
    <property type="project" value="UniProtKB-KW"/>
</dbReference>
<dbReference type="EMBL" id="BTSX01000005">
    <property type="protein sequence ID" value="GMT00561.1"/>
    <property type="molecule type" value="Genomic_DNA"/>
</dbReference>
<dbReference type="InterPro" id="IPR028288">
    <property type="entry name" value="SCAR/WAVE_fam"/>
</dbReference>
<dbReference type="GO" id="GO:2000601">
    <property type="term" value="P:positive regulation of Arp2/3 complex-mediated actin nucleation"/>
    <property type="evidence" value="ECO:0007669"/>
    <property type="project" value="TreeGrafter"/>
</dbReference>
<keyword evidence="3" id="KW-0963">Cytoplasm</keyword>
<protein>
    <recommendedName>
        <fullName evidence="10">WASP family protein member</fullName>
    </recommendedName>
</protein>
<dbReference type="GO" id="GO:0071933">
    <property type="term" value="F:Arp2/3 complex binding"/>
    <property type="evidence" value="ECO:0007669"/>
    <property type="project" value="TreeGrafter"/>
</dbReference>
<comment type="subcellular location">
    <subcellularLocation>
        <location evidence="1">Cytoplasm</location>
        <location evidence="1">Cytoskeleton</location>
    </subcellularLocation>
</comment>